<evidence type="ECO:0000313" key="1">
    <source>
        <dbReference type="EMBL" id="APZ43181.1"/>
    </source>
</evidence>
<gene>
    <name evidence="1" type="ORF">BW247_08820</name>
</gene>
<dbReference type="AlphaFoldDB" id="A0A1P8UHE8"/>
<dbReference type="Proteomes" id="UP000243807">
    <property type="component" value="Chromosome"/>
</dbReference>
<keyword evidence="2" id="KW-1185">Reference proteome</keyword>
<dbReference type="STRING" id="1765967.BW247_08820"/>
<dbReference type="RefSeq" id="WP_076836822.1">
    <property type="nucleotide sequence ID" value="NZ_CP019434.1"/>
</dbReference>
<sequence>MSATAPNPAVGSEAENLDSVVQLTTQLQDQINLLGALLDESAKDPDVRQAAMRIACDAGHLWTAASRLAGMLDVHSTADLADRVENGIRALEPIMVGVETLKDTVPEVLDDLAQSGTLQQLAASTAEWIAVMGQARCLLTGDAPSLAARTGELLDNIENWAQQLLVAWETIAGTMPEVLNSETFRGTLLKLTTSIQVWTSVAHEARSLLGHCGGGDPAAAAREIICAVRDAQNDMRADDKKGGGIFGLLKLVFSSQTQYVLRYVIAVAYRVLKTIDAPAK</sequence>
<reference evidence="1 2" key="1">
    <citation type="submission" date="2017-01" db="EMBL/GenBank/DDBJ databases">
        <title>Draft sequence of Acidihalobacter ferrooxidans strain DSM 14175 (strain V8).</title>
        <authorList>
            <person name="Khaleque H.N."/>
            <person name="Ramsay J.P."/>
            <person name="Murphy R.J.T."/>
            <person name="Kaksonen A.H."/>
            <person name="Boxall N.J."/>
            <person name="Watkin E.L.J."/>
        </authorList>
    </citation>
    <scope>NUCLEOTIDE SEQUENCE [LARGE SCALE GENOMIC DNA]</scope>
    <source>
        <strain evidence="1 2">V8</strain>
    </source>
</reference>
<name>A0A1P8UHE8_9GAMM</name>
<dbReference type="EMBL" id="CP019434">
    <property type="protein sequence ID" value="APZ43181.1"/>
    <property type="molecule type" value="Genomic_DNA"/>
</dbReference>
<evidence type="ECO:0000313" key="2">
    <source>
        <dbReference type="Proteomes" id="UP000243807"/>
    </source>
</evidence>
<proteinExistence type="predicted"/>
<dbReference type="KEGG" id="afy:BW247_08820"/>
<protein>
    <submittedName>
        <fullName evidence="1">Uncharacterized protein</fullName>
    </submittedName>
</protein>
<dbReference type="OrthoDB" id="9342640at2"/>
<organism evidence="1 2">
    <name type="scientific">Acidihalobacter ferrooxydans</name>
    <dbReference type="NCBI Taxonomy" id="1765967"/>
    <lineage>
        <taxon>Bacteria</taxon>
        <taxon>Pseudomonadati</taxon>
        <taxon>Pseudomonadota</taxon>
        <taxon>Gammaproteobacteria</taxon>
        <taxon>Chromatiales</taxon>
        <taxon>Ectothiorhodospiraceae</taxon>
        <taxon>Acidihalobacter</taxon>
    </lineage>
</organism>
<accession>A0A1P8UHE8</accession>